<gene>
    <name evidence="1" type="ORF">ALC62_07018</name>
</gene>
<protein>
    <submittedName>
        <fullName evidence="1">Uncharacterized protein</fullName>
    </submittedName>
</protein>
<proteinExistence type="predicted"/>
<reference evidence="1 2" key="1">
    <citation type="submission" date="2016-03" db="EMBL/GenBank/DDBJ databases">
        <title>Cyphomyrmex costatus WGS genome.</title>
        <authorList>
            <person name="Nygaard S."/>
            <person name="Hu H."/>
            <person name="Boomsma J."/>
            <person name="Zhang G."/>
        </authorList>
    </citation>
    <scope>NUCLEOTIDE SEQUENCE [LARGE SCALE GENOMIC DNA]</scope>
    <source>
        <strain evidence="1">MS0001</strain>
        <tissue evidence="1">Whole body</tissue>
    </source>
</reference>
<name>A0A195CQ46_9HYME</name>
<dbReference type="EMBL" id="KQ977513">
    <property type="protein sequence ID" value="KYN02234.1"/>
    <property type="molecule type" value="Genomic_DNA"/>
</dbReference>
<feature type="non-terminal residue" evidence="1">
    <location>
        <position position="1"/>
    </location>
</feature>
<dbReference type="Proteomes" id="UP000078542">
    <property type="component" value="Unassembled WGS sequence"/>
</dbReference>
<keyword evidence="2" id="KW-1185">Reference proteome</keyword>
<accession>A0A195CQ46</accession>
<evidence type="ECO:0000313" key="2">
    <source>
        <dbReference type="Proteomes" id="UP000078542"/>
    </source>
</evidence>
<evidence type="ECO:0000313" key="1">
    <source>
        <dbReference type="EMBL" id="KYN02234.1"/>
    </source>
</evidence>
<organism evidence="1 2">
    <name type="scientific">Cyphomyrmex costatus</name>
    <dbReference type="NCBI Taxonomy" id="456900"/>
    <lineage>
        <taxon>Eukaryota</taxon>
        <taxon>Metazoa</taxon>
        <taxon>Ecdysozoa</taxon>
        <taxon>Arthropoda</taxon>
        <taxon>Hexapoda</taxon>
        <taxon>Insecta</taxon>
        <taxon>Pterygota</taxon>
        <taxon>Neoptera</taxon>
        <taxon>Endopterygota</taxon>
        <taxon>Hymenoptera</taxon>
        <taxon>Apocrita</taxon>
        <taxon>Aculeata</taxon>
        <taxon>Formicoidea</taxon>
        <taxon>Formicidae</taxon>
        <taxon>Myrmicinae</taxon>
        <taxon>Cyphomyrmex</taxon>
    </lineage>
</organism>
<dbReference type="AlphaFoldDB" id="A0A195CQ46"/>
<dbReference type="STRING" id="456900.A0A195CQ46"/>
<sequence length="92" mass="10178">VFKANKTQAALGTLTTQLKETKILVDNIINASLRLEEGENNAVVFSVIVRLDGPYQDRALPYVIGSNKKIISNNIAARANQREEKIGKRGRL</sequence>